<reference evidence="3" key="1">
    <citation type="journal article" date="2011" name="PLoS Genet.">
        <title>Genomic analysis of the necrotrophic fungal pathogens Sclerotinia sclerotiorum and Botrytis cinerea.</title>
        <authorList>
            <person name="Amselem J."/>
            <person name="Cuomo C.A."/>
            <person name="van Kan J.A."/>
            <person name="Viaud M."/>
            <person name="Benito E.P."/>
            <person name="Couloux A."/>
            <person name="Coutinho P.M."/>
            <person name="de Vries R.P."/>
            <person name="Dyer P.S."/>
            <person name="Fillinger S."/>
            <person name="Fournier E."/>
            <person name="Gout L."/>
            <person name="Hahn M."/>
            <person name="Kohn L."/>
            <person name="Lapalu N."/>
            <person name="Plummer K.M."/>
            <person name="Pradier J.M."/>
            <person name="Quevillon E."/>
            <person name="Sharon A."/>
            <person name="Simon A."/>
            <person name="ten Have A."/>
            <person name="Tudzynski B."/>
            <person name="Tudzynski P."/>
            <person name="Wincker P."/>
            <person name="Andrew M."/>
            <person name="Anthouard V."/>
            <person name="Beever R.E."/>
            <person name="Beffa R."/>
            <person name="Benoit I."/>
            <person name="Bouzid O."/>
            <person name="Brault B."/>
            <person name="Chen Z."/>
            <person name="Choquer M."/>
            <person name="Collemare J."/>
            <person name="Cotton P."/>
            <person name="Danchin E.G."/>
            <person name="Da Silva C."/>
            <person name="Gautier A."/>
            <person name="Giraud C."/>
            <person name="Giraud T."/>
            <person name="Gonzalez C."/>
            <person name="Grossetete S."/>
            <person name="Guldener U."/>
            <person name="Henrissat B."/>
            <person name="Howlett B.J."/>
            <person name="Kodira C."/>
            <person name="Kretschmer M."/>
            <person name="Lappartient A."/>
            <person name="Leroch M."/>
            <person name="Levis C."/>
            <person name="Mauceli E."/>
            <person name="Neuveglise C."/>
            <person name="Oeser B."/>
            <person name="Pearson M."/>
            <person name="Poulain J."/>
            <person name="Poussereau N."/>
            <person name="Quesneville H."/>
            <person name="Rascle C."/>
            <person name="Schumacher J."/>
            <person name="Segurens B."/>
            <person name="Sexton A."/>
            <person name="Silva E."/>
            <person name="Sirven C."/>
            <person name="Soanes D.M."/>
            <person name="Talbot N.J."/>
            <person name="Templeton M."/>
            <person name="Yandava C."/>
            <person name="Yarden O."/>
            <person name="Zeng Q."/>
            <person name="Rollins J.A."/>
            <person name="Lebrun M.H."/>
            <person name="Dickman M."/>
        </authorList>
    </citation>
    <scope>NUCLEOTIDE SEQUENCE [LARGE SCALE GENOMIC DNA]</scope>
    <source>
        <strain evidence="3">T4</strain>
    </source>
</reference>
<feature type="transmembrane region" description="Helical" evidence="1">
    <location>
        <begin position="7"/>
        <end position="29"/>
    </location>
</feature>
<dbReference type="HOGENOM" id="CLU_3207536_0_0_1"/>
<dbReference type="InParanoid" id="G2YAX2"/>
<accession>G2YAX2</accession>
<evidence type="ECO:0000313" key="3">
    <source>
        <dbReference type="Proteomes" id="UP000008177"/>
    </source>
</evidence>
<proteinExistence type="predicted"/>
<sequence>MVKQLNTACLVIIVVFEVVGSIFCFGRLASSLGKTPLSSKVVIWN</sequence>
<dbReference type="Proteomes" id="UP000008177">
    <property type="component" value="Unplaced contigs"/>
</dbReference>
<name>G2YAX2_BOTF4</name>
<gene>
    <name evidence="2" type="ORF">BofuT4_uP103230.1</name>
</gene>
<organism evidence="2 3">
    <name type="scientific">Botryotinia fuckeliana (strain T4)</name>
    <name type="common">Noble rot fungus</name>
    <name type="synonym">Botrytis cinerea</name>
    <dbReference type="NCBI Taxonomy" id="999810"/>
    <lineage>
        <taxon>Eukaryota</taxon>
        <taxon>Fungi</taxon>
        <taxon>Dikarya</taxon>
        <taxon>Ascomycota</taxon>
        <taxon>Pezizomycotina</taxon>
        <taxon>Leotiomycetes</taxon>
        <taxon>Helotiales</taxon>
        <taxon>Sclerotiniaceae</taxon>
        <taxon>Botrytis</taxon>
    </lineage>
</organism>
<keyword evidence="1" id="KW-0812">Transmembrane</keyword>
<dbReference type="EMBL" id="FQ790308">
    <property type="protein sequence ID" value="CCD34363.1"/>
    <property type="molecule type" value="Genomic_DNA"/>
</dbReference>
<dbReference type="AlphaFoldDB" id="G2YAX2"/>
<keyword evidence="1" id="KW-0472">Membrane</keyword>
<keyword evidence="1" id="KW-1133">Transmembrane helix</keyword>
<evidence type="ECO:0000256" key="1">
    <source>
        <dbReference type="SAM" id="Phobius"/>
    </source>
</evidence>
<evidence type="ECO:0000313" key="2">
    <source>
        <dbReference type="EMBL" id="CCD34363.1"/>
    </source>
</evidence>
<protein>
    <submittedName>
        <fullName evidence="2">Uncharacterized protein</fullName>
    </submittedName>
</protein>